<feature type="chain" id="PRO_5008098405" description="Extracellular membrane protein CFEM domain-containing protein" evidence="1">
    <location>
        <begin position="20"/>
        <end position="118"/>
    </location>
</feature>
<dbReference type="OrthoDB" id="4146045at2759"/>
<evidence type="ECO:0000256" key="1">
    <source>
        <dbReference type="SAM" id="SignalP"/>
    </source>
</evidence>
<name>A0A178ZCA8_9EURO</name>
<organism evidence="2 3">
    <name type="scientific">Fonsecaea erecta</name>
    <dbReference type="NCBI Taxonomy" id="1367422"/>
    <lineage>
        <taxon>Eukaryota</taxon>
        <taxon>Fungi</taxon>
        <taxon>Dikarya</taxon>
        <taxon>Ascomycota</taxon>
        <taxon>Pezizomycotina</taxon>
        <taxon>Eurotiomycetes</taxon>
        <taxon>Chaetothyriomycetidae</taxon>
        <taxon>Chaetothyriales</taxon>
        <taxon>Herpotrichiellaceae</taxon>
        <taxon>Fonsecaea</taxon>
    </lineage>
</organism>
<keyword evidence="3" id="KW-1185">Reference proteome</keyword>
<feature type="signal peptide" evidence="1">
    <location>
        <begin position="1"/>
        <end position="19"/>
    </location>
</feature>
<dbReference type="AlphaFoldDB" id="A0A178ZCA8"/>
<keyword evidence="1" id="KW-0732">Signal</keyword>
<comment type="caution">
    <text evidence="2">The sequence shown here is derived from an EMBL/GenBank/DDBJ whole genome shotgun (WGS) entry which is preliminary data.</text>
</comment>
<sequence length="118" mass="12506">MDLTAVLALFTFLFALASAGDPHDADDFCVAACKKMNGGWMASSPTCAGVTADYCETYCDCSWDGIMTCSNQGVKCSEDAVTNTCKQGLSAQWECWCQDLSMYAQGWGTGKGETCGSS</sequence>
<dbReference type="Proteomes" id="UP000078343">
    <property type="component" value="Unassembled WGS sequence"/>
</dbReference>
<protein>
    <recommendedName>
        <fullName evidence="4">Extracellular membrane protein CFEM domain-containing protein</fullName>
    </recommendedName>
</protein>
<accession>A0A178ZCA8</accession>
<reference evidence="2 3" key="1">
    <citation type="submission" date="2016-04" db="EMBL/GenBank/DDBJ databases">
        <title>Draft genome of Fonsecaea erecta CBS 125763.</title>
        <authorList>
            <person name="Weiss V.A."/>
            <person name="Vicente V.A."/>
            <person name="Raittz R.T."/>
            <person name="Moreno L.F."/>
            <person name="De Souza E.M."/>
            <person name="Pedrosa F.O."/>
            <person name="Steffens M.B."/>
            <person name="Faoro H."/>
            <person name="Tadra-Sfeir M.Z."/>
            <person name="Najafzadeh M.J."/>
            <person name="Felipe M.S."/>
            <person name="Teixeira M."/>
            <person name="Sun J."/>
            <person name="Xi L."/>
            <person name="Gomes R."/>
            <person name="De Azevedo C.M."/>
            <person name="Salgado C.G."/>
            <person name="Da Silva M.B."/>
            <person name="Nascimento M.F."/>
            <person name="Queiroz-Telles F."/>
            <person name="Attili D.S."/>
            <person name="Gorbushina A."/>
        </authorList>
    </citation>
    <scope>NUCLEOTIDE SEQUENCE [LARGE SCALE GENOMIC DNA]</scope>
    <source>
        <strain evidence="2 3">CBS 125763</strain>
    </source>
</reference>
<dbReference type="RefSeq" id="XP_018690190.1">
    <property type="nucleotide sequence ID" value="XM_018840443.1"/>
</dbReference>
<proteinExistence type="predicted"/>
<evidence type="ECO:0008006" key="4">
    <source>
        <dbReference type="Google" id="ProtNLM"/>
    </source>
</evidence>
<evidence type="ECO:0000313" key="2">
    <source>
        <dbReference type="EMBL" id="OAP56823.1"/>
    </source>
</evidence>
<dbReference type="GeneID" id="30013103"/>
<evidence type="ECO:0000313" key="3">
    <source>
        <dbReference type="Proteomes" id="UP000078343"/>
    </source>
</evidence>
<gene>
    <name evidence="2" type="ORF">AYL99_08935</name>
</gene>
<dbReference type="EMBL" id="LVYI01000008">
    <property type="protein sequence ID" value="OAP56823.1"/>
    <property type="molecule type" value="Genomic_DNA"/>
</dbReference>